<dbReference type="Gene3D" id="3.20.20.80">
    <property type="entry name" value="Glycosidases"/>
    <property type="match status" value="1"/>
</dbReference>
<evidence type="ECO:0000313" key="3">
    <source>
        <dbReference type="Proteomes" id="UP000751190"/>
    </source>
</evidence>
<dbReference type="InterPro" id="IPR029070">
    <property type="entry name" value="Chitinase_insertion_sf"/>
</dbReference>
<dbReference type="InterPro" id="IPR017853">
    <property type="entry name" value="GH"/>
</dbReference>
<evidence type="ECO:0008006" key="4">
    <source>
        <dbReference type="Google" id="ProtNLM"/>
    </source>
</evidence>
<reference evidence="2" key="1">
    <citation type="submission" date="2021-05" db="EMBL/GenBank/DDBJ databases">
        <title>The genome of the haptophyte Pavlova lutheri (Diacronema luteri, Pavlovales) - a model for lipid biosynthesis in eukaryotic algae.</title>
        <authorList>
            <person name="Hulatt C.J."/>
            <person name="Posewitz M.C."/>
        </authorList>
    </citation>
    <scope>NUCLEOTIDE SEQUENCE</scope>
    <source>
        <strain evidence="2">NIVA-4/92</strain>
    </source>
</reference>
<dbReference type="Gene3D" id="3.10.50.10">
    <property type="match status" value="1"/>
</dbReference>
<evidence type="ECO:0000313" key="2">
    <source>
        <dbReference type="EMBL" id="KAG8470466.1"/>
    </source>
</evidence>
<dbReference type="OrthoDB" id="10254444at2759"/>
<comment type="similarity">
    <text evidence="1">Belongs to the glycosyl hydrolase 18 family.</text>
</comment>
<dbReference type="EMBL" id="JAGTXO010000001">
    <property type="protein sequence ID" value="KAG8470466.1"/>
    <property type="molecule type" value="Genomic_DNA"/>
</dbReference>
<dbReference type="GO" id="GO:0070492">
    <property type="term" value="F:oligosaccharide binding"/>
    <property type="evidence" value="ECO:0007669"/>
    <property type="project" value="TreeGrafter"/>
</dbReference>
<dbReference type="PANTHER" id="PTHR46066">
    <property type="entry name" value="CHITINASE DOMAIN-CONTAINING PROTEIN 1 FAMILY MEMBER"/>
    <property type="match status" value="1"/>
</dbReference>
<sequence>MPAAGRHARRHLAARAARWRAARLAAVALVGAASARACWLCALALRELRGTPAFAANSSVVARGLVTRRATAASILQEHDRFFHSTGIKMTEGTAVAILTGHRSWRESFRVARRNAARFTHVAPAWFMISADGAAVHATESWAVRTLVAPLLRAPPARALTPVFSFRNLDFRRFLPADNRTHDALAERLAGLVARRCERSWGCDGALVDVHVALHERASSARHFANTLVRALAAHFHAAPPAHQRQLLVAVPAYSDSFRREDVAELHALVDSFVVQTFGFSSAKRPGPDAPLPWMMHALHGLVPAEDTASARKFVASIRLGGSDFREPKGMTRLCNRTRYLELLREHMPQLDWYAEASEHVFAYVDEKNATHSVYHPTLKSLHDRLGALRSWGVGVALDELHCGLDYWFDLF</sequence>
<proteinExistence type="inferred from homology"/>
<dbReference type="OMA" id="ATESWAV"/>
<protein>
    <recommendedName>
        <fullName evidence="4">GH18 domain-containing protein</fullName>
    </recommendedName>
</protein>
<evidence type="ECO:0000256" key="1">
    <source>
        <dbReference type="ARBA" id="ARBA00009336"/>
    </source>
</evidence>
<organism evidence="2 3">
    <name type="scientific">Diacronema lutheri</name>
    <name type="common">Unicellular marine alga</name>
    <name type="synonym">Monochrysis lutheri</name>
    <dbReference type="NCBI Taxonomy" id="2081491"/>
    <lineage>
        <taxon>Eukaryota</taxon>
        <taxon>Haptista</taxon>
        <taxon>Haptophyta</taxon>
        <taxon>Pavlovophyceae</taxon>
        <taxon>Pavlovales</taxon>
        <taxon>Pavlovaceae</taxon>
        <taxon>Diacronema</taxon>
    </lineage>
</organism>
<name>A0A8J6CGT8_DIALT</name>
<accession>A0A8J6CGT8</accession>
<dbReference type="GO" id="GO:0012505">
    <property type="term" value="C:endomembrane system"/>
    <property type="evidence" value="ECO:0007669"/>
    <property type="project" value="TreeGrafter"/>
</dbReference>
<dbReference type="Proteomes" id="UP000751190">
    <property type="component" value="Unassembled WGS sequence"/>
</dbReference>
<dbReference type="SUPFAM" id="SSF51445">
    <property type="entry name" value="(Trans)glycosidases"/>
    <property type="match status" value="1"/>
</dbReference>
<keyword evidence="3" id="KW-1185">Reference proteome</keyword>
<dbReference type="AlphaFoldDB" id="A0A8J6CGT8"/>
<comment type="caution">
    <text evidence="2">The sequence shown here is derived from an EMBL/GenBank/DDBJ whole genome shotgun (WGS) entry which is preliminary data.</text>
</comment>
<dbReference type="PANTHER" id="PTHR46066:SF2">
    <property type="entry name" value="CHITINASE DOMAIN-CONTAINING PROTEIN 1"/>
    <property type="match status" value="1"/>
</dbReference>
<gene>
    <name evidence="2" type="ORF">KFE25_008887</name>
</gene>